<feature type="region of interest" description="Disordered" evidence="1">
    <location>
        <begin position="35"/>
        <end position="54"/>
    </location>
</feature>
<organism evidence="2 3">
    <name type="scientific">Actinophytocola xanthii</name>
    <dbReference type="NCBI Taxonomy" id="1912961"/>
    <lineage>
        <taxon>Bacteria</taxon>
        <taxon>Bacillati</taxon>
        <taxon>Actinomycetota</taxon>
        <taxon>Actinomycetes</taxon>
        <taxon>Pseudonocardiales</taxon>
        <taxon>Pseudonocardiaceae</taxon>
    </lineage>
</organism>
<evidence type="ECO:0000313" key="2">
    <source>
        <dbReference type="EMBL" id="OLF18840.1"/>
    </source>
</evidence>
<dbReference type="STRING" id="1912961.BU204_04915"/>
<dbReference type="InterPro" id="IPR025630">
    <property type="entry name" value="DUF4288"/>
</dbReference>
<gene>
    <name evidence="2" type="ORF">BU204_04915</name>
</gene>
<evidence type="ECO:0000256" key="1">
    <source>
        <dbReference type="SAM" id="MobiDB-lite"/>
    </source>
</evidence>
<proteinExistence type="predicted"/>
<dbReference type="AlphaFoldDB" id="A0A1Q8CWW6"/>
<reference evidence="2 3" key="1">
    <citation type="submission" date="2016-12" db="EMBL/GenBank/DDBJ databases">
        <title>The draft genome sequence of Actinophytocola sp. 11-183.</title>
        <authorList>
            <person name="Wang W."/>
            <person name="Yuan L."/>
        </authorList>
    </citation>
    <scope>NUCLEOTIDE SEQUENCE [LARGE SCALE GENOMIC DNA]</scope>
    <source>
        <strain evidence="2 3">11-183</strain>
    </source>
</reference>
<feature type="compositionally biased region" description="Basic and acidic residues" evidence="1">
    <location>
        <begin position="35"/>
        <end position="52"/>
    </location>
</feature>
<feature type="non-terminal residue" evidence="2">
    <location>
        <position position="104"/>
    </location>
</feature>
<dbReference type="RefSeq" id="WP_143229307.1">
    <property type="nucleotide sequence ID" value="NZ_MSIE01000005.1"/>
</dbReference>
<comment type="caution">
    <text evidence="2">The sequence shown here is derived from an EMBL/GenBank/DDBJ whole genome shotgun (WGS) entry which is preliminary data.</text>
</comment>
<protein>
    <recommendedName>
        <fullName evidence="4">DUF4288 domain-containing protein</fullName>
    </recommendedName>
</protein>
<dbReference type="Pfam" id="PF14119">
    <property type="entry name" value="DUF4288"/>
    <property type="match status" value="1"/>
</dbReference>
<evidence type="ECO:0008006" key="4">
    <source>
        <dbReference type="Google" id="ProtNLM"/>
    </source>
</evidence>
<dbReference type="OrthoDB" id="165447at2"/>
<evidence type="ECO:0000313" key="3">
    <source>
        <dbReference type="Proteomes" id="UP000185596"/>
    </source>
</evidence>
<name>A0A1Q8CWW6_9PSEU</name>
<sequence length="104" mass="11661">MTMLFAAVLVYEATSSRAGQGPWFEETVTLLEADSPEHAAEKAREHAESREIEGEDADGYTIRWSFRHLVDVAEIDGPLGDGAELYTRHFRDYRAYLAVEPLAS</sequence>
<dbReference type="EMBL" id="MSIE01000005">
    <property type="protein sequence ID" value="OLF18840.1"/>
    <property type="molecule type" value="Genomic_DNA"/>
</dbReference>
<dbReference type="Proteomes" id="UP000185596">
    <property type="component" value="Unassembled WGS sequence"/>
</dbReference>
<accession>A0A1Q8CWW6</accession>
<keyword evidence="3" id="KW-1185">Reference proteome</keyword>